<evidence type="ECO:0000256" key="4">
    <source>
        <dbReference type="ARBA" id="ARBA00023136"/>
    </source>
</evidence>
<feature type="transmembrane region" description="Helical" evidence="6">
    <location>
        <begin position="302"/>
        <end position="324"/>
    </location>
</feature>
<keyword evidence="3 6" id="KW-1133">Transmembrane helix</keyword>
<reference evidence="7 8" key="1">
    <citation type="submission" date="2015-09" db="EMBL/GenBank/DDBJ databases">
        <title>Draft genome of a European isolate of the apple canker pathogen Neonectria ditissima.</title>
        <authorList>
            <person name="Gomez-Cortecero A."/>
            <person name="Harrison R.J."/>
            <person name="Armitage A.D."/>
        </authorList>
    </citation>
    <scope>NUCLEOTIDE SEQUENCE [LARGE SCALE GENOMIC DNA]</scope>
    <source>
        <strain evidence="7 8">R09/05</strain>
    </source>
</reference>
<keyword evidence="2 6" id="KW-0812">Transmembrane</keyword>
<evidence type="ECO:0000313" key="8">
    <source>
        <dbReference type="Proteomes" id="UP000050424"/>
    </source>
</evidence>
<proteinExistence type="predicted"/>
<dbReference type="Gene3D" id="1.20.1720.10">
    <property type="entry name" value="Multidrug resistance protein D"/>
    <property type="match status" value="1"/>
</dbReference>
<evidence type="ECO:0000256" key="6">
    <source>
        <dbReference type="SAM" id="Phobius"/>
    </source>
</evidence>
<dbReference type="InterPro" id="IPR011701">
    <property type="entry name" value="MFS"/>
</dbReference>
<accession>A0A0P7BXS6</accession>
<protein>
    <recommendedName>
        <fullName evidence="9">Major facilitator superfamily (MFS) profile domain-containing protein</fullName>
    </recommendedName>
</protein>
<dbReference type="PANTHER" id="PTHR23502:SF59">
    <property type="entry name" value="MULTIDRUG TRANSPORTER, PUTATIVE (AFU_ORTHOLOGUE AFUA_1G10370)-RELATED"/>
    <property type="match status" value="1"/>
</dbReference>
<name>A0A0P7BXS6_9HYPO</name>
<dbReference type="InterPro" id="IPR036259">
    <property type="entry name" value="MFS_trans_sf"/>
</dbReference>
<feature type="transmembrane region" description="Helical" evidence="6">
    <location>
        <begin position="120"/>
        <end position="139"/>
    </location>
</feature>
<comment type="caution">
    <text evidence="7">The sequence shown here is derived from an EMBL/GenBank/DDBJ whole genome shotgun (WGS) entry which is preliminary data.</text>
</comment>
<feature type="transmembrane region" description="Helical" evidence="6">
    <location>
        <begin position="90"/>
        <end position="108"/>
    </location>
</feature>
<feature type="transmembrane region" description="Helical" evidence="6">
    <location>
        <begin position="57"/>
        <end position="78"/>
    </location>
</feature>
<evidence type="ECO:0000313" key="7">
    <source>
        <dbReference type="EMBL" id="KPM46338.1"/>
    </source>
</evidence>
<dbReference type="GO" id="GO:0005886">
    <property type="term" value="C:plasma membrane"/>
    <property type="evidence" value="ECO:0007669"/>
    <property type="project" value="TreeGrafter"/>
</dbReference>
<evidence type="ECO:0000256" key="2">
    <source>
        <dbReference type="ARBA" id="ARBA00022692"/>
    </source>
</evidence>
<dbReference type="Proteomes" id="UP000050424">
    <property type="component" value="Unassembled WGS sequence"/>
</dbReference>
<gene>
    <name evidence="7" type="ORF">AK830_g84</name>
</gene>
<evidence type="ECO:0008006" key="9">
    <source>
        <dbReference type="Google" id="ProtNLM"/>
    </source>
</evidence>
<evidence type="ECO:0000256" key="1">
    <source>
        <dbReference type="ARBA" id="ARBA00004141"/>
    </source>
</evidence>
<dbReference type="SUPFAM" id="SSF103473">
    <property type="entry name" value="MFS general substrate transporter"/>
    <property type="match status" value="1"/>
</dbReference>
<dbReference type="GO" id="GO:0022857">
    <property type="term" value="F:transmembrane transporter activity"/>
    <property type="evidence" value="ECO:0007669"/>
    <property type="project" value="InterPro"/>
</dbReference>
<evidence type="ECO:0000256" key="5">
    <source>
        <dbReference type="ARBA" id="ARBA00023180"/>
    </source>
</evidence>
<keyword evidence="4 6" id="KW-0472">Membrane</keyword>
<keyword evidence="8" id="KW-1185">Reference proteome</keyword>
<dbReference type="OrthoDB" id="9986881at2759"/>
<comment type="subcellular location">
    <subcellularLocation>
        <location evidence="1">Membrane</location>
        <topology evidence="1">Multi-pass membrane protein</topology>
    </subcellularLocation>
</comment>
<sequence length="377" mass="42314">MSERTQSVTNAGVLGANGYQEENAVQEKITTLVEFDGPDDPHHPVNWPFRKKVTTTILYGLTTCWITFASAVYSAAIYPVAAEFKVSTEVSAAGVSLMVFEFGLGPLIWAPLSELYGRKWAVLLPYFVAAIFSFGTATAKDIQTVLITRFFAGLFGNAPVTNTGGVMADIWAPQQRGNAIVSYGVTIVGGPTLEYLTGIVMMTQFIIDVCVLDESYPPVLLVYKARRLRLQTKNWALHAEHEEWDVSFKTMYQKYLIRPFQMLGTPICFLMSLYASFVYGILYANLESFVIEFQEVRHWGPVVGNLPFIALLIGIFFAAAINIYNNKYYRKRLMENGRFQGGARGSTAADDDWRVRFYRRLVFVCVNAGTSSERLKY</sequence>
<evidence type="ECO:0000256" key="3">
    <source>
        <dbReference type="ARBA" id="ARBA00022989"/>
    </source>
</evidence>
<dbReference type="EMBL" id="LKCW01000001">
    <property type="protein sequence ID" value="KPM46338.1"/>
    <property type="molecule type" value="Genomic_DNA"/>
</dbReference>
<dbReference type="AlphaFoldDB" id="A0A0P7BXS6"/>
<dbReference type="PANTHER" id="PTHR23502">
    <property type="entry name" value="MAJOR FACILITATOR SUPERFAMILY"/>
    <property type="match status" value="1"/>
</dbReference>
<dbReference type="Pfam" id="PF07690">
    <property type="entry name" value="MFS_1"/>
    <property type="match status" value="1"/>
</dbReference>
<dbReference type="STRING" id="78410.A0A0P7BXS6"/>
<organism evidence="7 8">
    <name type="scientific">Neonectria ditissima</name>
    <dbReference type="NCBI Taxonomy" id="78410"/>
    <lineage>
        <taxon>Eukaryota</taxon>
        <taxon>Fungi</taxon>
        <taxon>Dikarya</taxon>
        <taxon>Ascomycota</taxon>
        <taxon>Pezizomycotina</taxon>
        <taxon>Sordariomycetes</taxon>
        <taxon>Hypocreomycetidae</taxon>
        <taxon>Hypocreales</taxon>
        <taxon>Nectriaceae</taxon>
        <taxon>Neonectria</taxon>
    </lineage>
</organism>
<keyword evidence="5" id="KW-0325">Glycoprotein</keyword>
<feature type="transmembrane region" description="Helical" evidence="6">
    <location>
        <begin position="260"/>
        <end position="282"/>
    </location>
</feature>